<name>A0ABZ3H261_GEOAI</name>
<evidence type="ECO:0000256" key="1">
    <source>
        <dbReference type="SAM" id="Coils"/>
    </source>
</evidence>
<keyword evidence="4" id="KW-1185">Reference proteome</keyword>
<gene>
    <name evidence="3" type="ORF">LPQ35_10385</name>
</gene>
<dbReference type="GeneID" id="90450106"/>
<feature type="coiled-coil region" evidence="1">
    <location>
        <begin position="4"/>
        <end position="31"/>
    </location>
</feature>
<keyword evidence="1" id="KW-0175">Coiled coil</keyword>
<feature type="transmembrane region" description="Helical" evidence="2">
    <location>
        <begin position="60"/>
        <end position="83"/>
    </location>
</feature>
<dbReference type="RefSeq" id="WP_193807127.1">
    <property type="nucleotide sequence ID" value="NZ_CP087714.1"/>
</dbReference>
<dbReference type="Proteomes" id="UP001492541">
    <property type="component" value="Chromosome"/>
</dbReference>
<reference evidence="3 4" key="1">
    <citation type="submission" date="2021-11" db="EMBL/GenBank/DDBJ databases">
        <title>Whole genome of Geoglobus acetivorans.</title>
        <authorList>
            <person name="Liu D."/>
        </authorList>
    </citation>
    <scope>NUCLEOTIDE SEQUENCE [LARGE SCALE GENOMIC DNA]</scope>
    <source>
        <strain evidence="3 4">SBH6</strain>
    </source>
</reference>
<keyword evidence="2" id="KW-0812">Transmembrane</keyword>
<evidence type="ECO:0000256" key="2">
    <source>
        <dbReference type="SAM" id="Phobius"/>
    </source>
</evidence>
<organism evidence="3 4">
    <name type="scientific">Geoglobus acetivorans</name>
    <dbReference type="NCBI Taxonomy" id="565033"/>
    <lineage>
        <taxon>Archaea</taxon>
        <taxon>Methanobacteriati</taxon>
        <taxon>Methanobacteriota</taxon>
        <taxon>Archaeoglobi</taxon>
        <taxon>Archaeoglobales</taxon>
        <taxon>Archaeoglobaceae</taxon>
        <taxon>Geoglobus</taxon>
    </lineage>
</organism>
<keyword evidence="2" id="KW-0472">Membrane</keyword>
<evidence type="ECO:0000313" key="3">
    <source>
        <dbReference type="EMBL" id="XAT63650.1"/>
    </source>
</evidence>
<feature type="transmembrane region" description="Helical" evidence="2">
    <location>
        <begin position="31"/>
        <end position="54"/>
    </location>
</feature>
<sequence>MKNEEIFEKYLEELDNRFEELKRELKSSTEVSIGIGAMSIGFGFVIYAVGLSLQPPTPNYWLWSIMFVIVGAAYLLHGAWRFYNAEKLKKNKSPN</sequence>
<proteinExistence type="predicted"/>
<keyword evidence="2" id="KW-1133">Transmembrane helix</keyword>
<evidence type="ECO:0000313" key="4">
    <source>
        <dbReference type="Proteomes" id="UP001492541"/>
    </source>
</evidence>
<protein>
    <submittedName>
        <fullName evidence="3">Uncharacterized protein</fullName>
    </submittedName>
</protein>
<accession>A0ABZ3H261</accession>
<dbReference type="EMBL" id="CP087714">
    <property type="protein sequence ID" value="XAT63650.1"/>
    <property type="molecule type" value="Genomic_DNA"/>
</dbReference>